<accession>A0A813LVP4</accession>
<protein>
    <recommendedName>
        <fullName evidence="5">Ubiquitin-like domain-containing protein</fullName>
    </recommendedName>
</protein>
<keyword evidence="4" id="KW-1185">Reference proteome</keyword>
<dbReference type="EMBL" id="CAJNNV010033081">
    <property type="protein sequence ID" value="CAE8642037.1"/>
    <property type="molecule type" value="Genomic_DNA"/>
</dbReference>
<gene>
    <name evidence="1" type="ORF">PGLA1383_LOCUS56591</name>
    <name evidence="2" type="ORF">PGLA2088_LOCUS51152</name>
</gene>
<dbReference type="AlphaFoldDB" id="A0A813LVP4"/>
<sequence length="226" mass="25380">MQTSHPPRPLTSAQLVRQKIPSALTTSLVNWSCSMLIFVLVYTQGLTSSTLTLTAVFGVTSKVHQLLPLAPFEHFLSKHRTHITDRLFHFEAAVRSQRRVSEDDDVLNVKDMRLLLPQGLQDDSLIVDSDKKEEFLVVLVRDAGGTEKRFSISSKMLLDFLVTSYCDMENMEDFDVDFDFVVNNFTFSLSGGWTPEALGLQSGDIIHCIARDGEGSSENGEQELYM</sequence>
<dbReference type="SUPFAM" id="SSF54236">
    <property type="entry name" value="Ubiquitin-like"/>
    <property type="match status" value="1"/>
</dbReference>
<comment type="caution">
    <text evidence="2">The sequence shown here is derived from an EMBL/GenBank/DDBJ whole genome shotgun (WGS) entry which is preliminary data.</text>
</comment>
<organism evidence="2 3">
    <name type="scientific">Polarella glacialis</name>
    <name type="common">Dinoflagellate</name>
    <dbReference type="NCBI Taxonomy" id="89957"/>
    <lineage>
        <taxon>Eukaryota</taxon>
        <taxon>Sar</taxon>
        <taxon>Alveolata</taxon>
        <taxon>Dinophyceae</taxon>
        <taxon>Suessiales</taxon>
        <taxon>Suessiaceae</taxon>
        <taxon>Polarella</taxon>
    </lineage>
</organism>
<dbReference type="EMBL" id="CAJNNW010037553">
    <property type="protein sequence ID" value="CAE8742866.1"/>
    <property type="molecule type" value="Genomic_DNA"/>
</dbReference>
<evidence type="ECO:0000313" key="3">
    <source>
        <dbReference type="Proteomes" id="UP000626109"/>
    </source>
</evidence>
<dbReference type="Proteomes" id="UP000654075">
    <property type="component" value="Unassembled WGS sequence"/>
</dbReference>
<dbReference type="InterPro" id="IPR029071">
    <property type="entry name" value="Ubiquitin-like_domsf"/>
</dbReference>
<name>A0A813LVP4_POLGL</name>
<evidence type="ECO:0000313" key="4">
    <source>
        <dbReference type="Proteomes" id="UP000654075"/>
    </source>
</evidence>
<evidence type="ECO:0008006" key="5">
    <source>
        <dbReference type="Google" id="ProtNLM"/>
    </source>
</evidence>
<reference evidence="2" key="1">
    <citation type="submission" date="2021-02" db="EMBL/GenBank/DDBJ databases">
        <authorList>
            <person name="Dougan E. K."/>
            <person name="Rhodes N."/>
            <person name="Thang M."/>
            <person name="Chan C."/>
        </authorList>
    </citation>
    <scope>NUCLEOTIDE SEQUENCE</scope>
</reference>
<evidence type="ECO:0000313" key="2">
    <source>
        <dbReference type="EMBL" id="CAE8742866.1"/>
    </source>
</evidence>
<dbReference type="Gene3D" id="3.10.20.90">
    <property type="entry name" value="Phosphatidylinositol 3-kinase Catalytic Subunit, Chain A, domain 1"/>
    <property type="match status" value="1"/>
</dbReference>
<evidence type="ECO:0000313" key="1">
    <source>
        <dbReference type="EMBL" id="CAE8642037.1"/>
    </source>
</evidence>
<proteinExistence type="predicted"/>
<dbReference type="Proteomes" id="UP000626109">
    <property type="component" value="Unassembled WGS sequence"/>
</dbReference>